<dbReference type="InterPro" id="IPR012967">
    <property type="entry name" value="COMT_dimerisation"/>
</dbReference>
<feature type="domain" description="O-methyltransferase C-terminal" evidence="4">
    <location>
        <begin position="51"/>
        <end position="136"/>
    </location>
</feature>
<evidence type="ECO:0000259" key="4">
    <source>
        <dbReference type="Pfam" id="PF00891"/>
    </source>
</evidence>
<evidence type="ECO:0000313" key="7">
    <source>
        <dbReference type="Proteomes" id="UP000436088"/>
    </source>
</evidence>
<dbReference type="InterPro" id="IPR036390">
    <property type="entry name" value="WH_DNA-bd_sf"/>
</dbReference>
<keyword evidence="2" id="KW-0808">Transferase</keyword>
<organism evidence="6 7">
    <name type="scientific">Hibiscus syriacus</name>
    <name type="common">Rose of Sharon</name>
    <dbReference type="NCBI Taxonomy" id="106335"/>
    <lineage>
        <taxon>Eukaryota</taxon>
        <taxon>Viridiplantae</taxon>
        <taxon>Streptophyta</taxon>
        <taxon>Embryophyta</taxon>
        <taxon>Tracheophyta</taxon>
        <taxon>Spermatophyta</taxon>
        <taxon>Magnoliopsida</taxon>
        <taxon>eudicotyledons</taxon>
        <taxon>Gunneridae</taxon>
        <taxon>Pentapetalae</taxon>
        <taxon>rosids</taxon>
        <taxon>malvids</taxon>
        <taxon>Malvales</taxon>
        <taxon>Malvaceae</taxon>
        <taxon>Malvoideae</taxon>
        <taxon>Hibiscus</taxon>
    </lineage>
</organism>
<evidence type="ECO:0000256" key="2">
    <source>
        <dbReference type="ARBA" id="ARBA00022679"/>
    </source>
</evidence>
<evidence type="ECO:0000259" key="5">
    <source>
        <dbReference type="Pfam" id="PF08100"/>
    </source>
</evidence>
<dbReference type="PROSITE" id="PS51683">
    <property type="entry name" value="SAM_OMT_II"/>
    <property type="match status" value="1"/>
</dbReference>
<gene>
    <name evidence="6" type="ORF">F3Y22_tig00110831pilonHSYRG00295</name>
</gene>
<dbReference type="Gene3D" id="3.40.50.150">
    <property type="entry name" value="Vaccinia Virus protein VP39"/>
    <property type="match status" value="1"/>
</dbReference>
<dbReference type="InterPro" id="IPR029063">
    <property type="entry name" value="SAM-dependent_MTases_sf"/>
</dbReference>
<evidence type="ECO:0000256" key="3">
    <source>
        <dbReference type="ARBA" id="ARBA00022691"/>
    </source>
</evidence>
<protein>
    <submittedName>
        <fullName evidence="6">Geranylgeranyl reductase</fullName>
    </submittedName>
</protein>
<dbReference type="GO" id="GO:0032259">
    <property type="term" value="P:methylation"/>
    <property type="evidence" value="ECO:0007669"/>
    <property type="project" value="UniProtKB-KW"/>
</dbReference>
<dbReference type="GO" id="GO:0008171">
    <property type="term" value="F:O-methyltransferase activity"/>
    <property type="evidence" value="ECO:0007669"/>
    <property type="project" value="InterPro"/>
</dbReference>
<dbReference type="InterPro" id="IPR001077">
    <property type="entry name" value="COMT_C"/>
</dbReference>
<feature type="domain" description="O-methyltransferase dimerisation" evidence="5">
    <location>
        <begin position="2"/>
        <end position="45"/>
    </location>
</feature>
<keyword evidence="1" id="KW-0489">Methyltransferase</keyword>
<evidence type="ECO:0000256" key="1">
    <source>
        <dbReference type="ARBA" id="ARBA00022603"/>
    </source>
</evidence>
<dbReference type="Gene3D" id="1.10.10.10">
    <property type="entry name" value="Winged helix-like DNA-binding domain superfamily/Winged helix DNA-binding domain"/>
    <property type="match status" value="1"/>
</dbReference>
<dbReference type="SUPFAM" id="SSF53335">
    <property type="entry name" value="S-adenosyl-L-methionine-dependent methyltransferases"/>
    <property type="match status" value="1"/>
</dbReference>
<proteinExistence type="predicted"/>
<comment type="caution">
    <text evidence="6">The sequence shown here is derived from an EMBL/GenBank/DDBJ whole genome shotgun (WGS) entry which is preliminary data.</text>
</comment>
<dbReference type="InterPro" id="IPR016461">
    <property type="entry name" value="COMT-like"/>
</dbReference>
<dbReference type="GO" id="GO:0046983">
    <property type="term" value="F:protein dimerization activity"/>
    <property type="evidence" value="ECO:0007669"/>
    <property type="project" value="InterPro"/>
</dbReference>
<reference evidence="6" key="1">
    <citation type="submission" date="2019-09" db="EMBL/GenBank/DDBJ databases">
        <title>Draft genome information of white flower Hibiscus syriacus.</title>
        <authorList>
            <person name="Kim Y.-M."/>
        </authorList>
    </citation>
    <scope>NUCLEOTIDE SEQUENCE [LARGE SCALE GENOMIC DNA]</scope>
    <source>
        <strain evidence="6">YM2019G1</strain>
    </source>
</reference>
<dbReference type="AlphaFoldDB" id="A0A6A2ZKY2"/>
<dbReference type="EMBL" id="VEPZ02001131">
    <property type="protein sequence ID" value="KAE8692641.1"/>
    <property type="molecule type" value="Genomic_DNA"/>
</dbReference>
<dbReference type="SUPFAM" id="SSF46785">
    <property type="entry name" value="Winged helix' DNA-binding domain"/>
    <property type="match status" value="1"/>
</dbReference>
<name>A0A6A2ZKY2_HIBSY</name>
<dbReference type="Proteomes" id="UP000436088">
    <property type="component" value="Unassembled WGS sequence"/>
</dbReference>
<keyword evidence="7" id="KW-1185">Reference proteome</keyword>
<dbReference type="PANTHER" id="PTHR11746">
    <property type="entry name" value="O-METHYLTRANSFERASE"/>
    <property type="match status" value="1"/>
</dbReference>
<dbReference type="Pfam" id="PF00891">
    <property type="entry name" value="Methyltransf_2"/>
    <property type="match status" value="1"/>
</dbReference>
<accession>A0A6A2ZKY2</accession>
<keyword evidence="3" id="KW-0949">S-adenosyl-L-methionine</keyword>
<dbReference type="InterPro" id="IPR036388">
    <property type="entry name" value="WH-like_DNA-bd_sf"/>
</dbReference>
<dbReference type="Pfam" id="PF08100">
    <property type="entry name" value="Dimerisation"/>
    <property type="match status" value="1"/>
</dbReference>
<evidence type="ECO:0000313" key="6">
    <source>
        <dbReference type="EMBL" id="KAE8692641.1"/>
    </source>
</evidence>
<dbReference type="Gene3D" id="1.10.287.1350">
    <property type="match status" value="1"/>
</dbReference>
<sequence length="189" mass="20503">MAVVKCAIELGVADAIENHGSPMPLSELAATLRCKPSRLHCIMRIQSYYPWHSLNVRVLESGDILPFEAANGMDLWSYTEANPGHSKLFNDTTACSSRHTISAILEGCPQVFDGVESLVDVGGGNGTALSVLVSNSQGFEASTSISLMFSAVAPTFDIIENVGDDMFMSIPNDTFYPSFQQRITCLIYE</sequence>